<dbReference type="OrthoDB" id="1227411at2759"/>
<dbReference type="InterPro" id="IPR011009">
    <property type="entry name" value="Kinase-like_dom_sf"/>
</dbReference>
<dbReference type="Pfam" id="PF17921">
    <property type="entry name" value="Integrase_H2C2"/>
    <property type="match status" value="1"/>
</dbReference>
<dbReference type="InterPro" id="IPR052191">
    <property type="entry name" value="tRNA_ntf/polyA_polymerase_I"/>
</dbReference>
<comment type="caution">
    <text evidence="2">The sequence shown here is derived from an EMBL/GenBank/DDBJ whole genome shotgun (WGS) entry which is preliminary data.</text>
</comment>
<evidence type="ECO:0000259" key="1">
    <source>
        <dbReference type="SMART" id="SM00220"/>
    </source>
</evidence>
<dbReference type="SUPFAM" id="SSF56112">
    <property type="entry name" value="Protein kinase-like (PK-like)"/>
    <property type="match status" value="1"/>
</dbReference>
<evidence type="ECO:0000313" key="2">
    <source>
        <dbReference type="EMBL" id="PHT45965.1"/>
    </source>
</evidence>
<dbReference type="Gene3D" id="1.10.340.70">
    <property type="match status" value="1"/>
</dbReference>
<keyword evidence="3" id="KW-1185">Reference proteome</keyword>
<dbReference type="STRING" id="33114.A0A2G2WL50"/>
<dbReference type="GO" id="GO:0004672">
    <property type="term" value="F:protein kinase activity"/>
    <property type="evidence" value="ECO:0007669"/>
    <property type="project" value="InterPro"/>
</dbReference>
<dbReference type="Gene3D" id="1.10.510.10">
    <property type="entry name" value="Transferase(Phosphotransferase) domain 1"/>
    <property type="match status" value="2"/>
</dbReference>
<organism evidence="2 3">
    <name type="scientific">Capsicum baccatum</name>
    <name type="common">Peruvian pepper</name>
    <dbReference type="NCBI Taxonomy" id="33114"/>
    <lineage>
        <taxon>Eukaryota</taxon>
        <taxon>Viridiplantae</taxon>
        <taxon>Streptophyta</taxon>
        <taxon>Embryophyta</taxon>
        <taxon>Tracheophyta</taxon>
        <taxon>Spermatophyta</taxon>
        <taxon>Magnoliopsida</taxon>
        <taxon>eudicotyledons</taxon>
        <taxon>Gunneridae</taxon>
        <taxon>Pentapetalae</taxon>
        <taxon>asterids</taxon>
        <taxon>lamiids</taxon>
        <taxon>Solanales</taxon>
        <taxon>Solanaceae</taxon>
        <taxon>Solanoideae</taxon>
        <taxon>Capsiceae</taxon>
        <taxon>Capsicum</taxon>
    </lineage>
</organism>
<dbReference type="GO" id="GO:0005524">
    <property type="term" value="F:ATP binding"/>
    <property type="evidence" value="ECO:0007669"/>
    <property type="project" value="InterPro"/>
</dbReference>
<reference evidence="2 3" key="1">
    <citation type="journal article" date="2017" name="Genome Biol.">
        <title>New reference genome sequences of hot pepper reveal the massive evolution of plant disease-resistance genes by retroduplication.</title>
        <authorList>
            <person name="Kim S."/>
            <person name="Park J."/>
            <person name="Yeom S.I."/>
            <person name="Kim Y.M."/>
            <person name="Seo E."/>
            <person name="Kim K.T."/>
            <person name="Kim M.S."/>
            <person name="Lee J.M."/>
            <person name="Cheong K."/>
            <person name="Shin H.S."/>
            <person name="Kim S.B."/>
            <person name="Han K."/>
            <person name="Lee J."/>
            <person name="Park M."/>
            <person name="Lee H.A."/>
            <person name="Lee H.Y."/>
            <person name="Lee Y."/>
            <person name="Oh S."/>
            <person name="Lee J.H."/>
            <person name="Choi E."/>
            <person name="Choi E."/>
            <person name="Lee S.E."/>
            <person name="Jeon J."/>
            <person name="Kim H."/>
            <person name="Choi G."/>
            <person name="Song H."/>
            <person name="Lee J."/>
            <person name="Lee S.C."/>
            <person name="Kwon J.K."/>
            <person name="Lee H.Y."/>
            <person name="Koo N."/>
            <person name="Hong Y."/>
            <person name="Kim R.W."/>
            <person name="Kang W.H."/>
            <person name="Huh J.H."/>
            <person name="Kang B.C."/>
            <person name="Yang T.J."/>
            <person name="Lee Y.H."/>
            <person name="Bennetzen J.L."/>
            <person name="Choi D."/>
        </authorList>
    </citation>
    <scope>NUCLEOTIDE SEQUENCE [LARGE SCALE GENOMIC DNA]</scope>
    <source>
        <strain evidence="3">cv. PBC81</strain>
    </source>
</reference>
<dbReference type="Proteomes" id="UP000224567">
    <property type="component" value="Unassembled WGS sequence"/>
</dbReference>
<dbReference type="SMART" id="SM00220">
    <property type="entry name" value="S_TKc"/>
    <property type="match status" value="1"/>
</dbReference>
<dbReference type="PANTHER" id="PTHR43051">
    <property type="entry name" value="POLYNUCLEOTIDE ADENYLYLTRANSFERASE FAMILY PROTEIN"/>
    <property type="match status" value="1"/>
</dbReference>
<dbReference type="InterPro" id="IPR041588">
    <property type="entry name" value="Integrase_H2C2"/>
</dbReference>
<proteinExistence type="predicted"/>
<accession>A0A2G2WL50</accession>
<dbReference type="EMBL" id="MLFT02000006">
    <property type="protein sequence ID" value="PHT45965.1"/>
    <property type="molecule type" value="Genomic_DNA"/>
</dbReference>
<protein>
    <recommendedName>
        <fullName evidence="1">Protein kinase domain-containing protein</fullName>
    </recommendedName>
</protein>
<evidence type="ECO:0000313" key="3">
    <source>
        <dbReference type="Proteomes" id="UP000224567"/>
    </source>
</evidence>
<reference evidence="3" key="2">
    <citation type="journal article" date="2017" name="J. Anim. Genet.">
        <title>Multiple reference genome sequences of hot pepper reveal the massive evolution of plant disease resistance genes by retroduplication.</title>
        <authorList>
            <person name="Kim S."/>
            <person name="Park J."/>
            <person name="Yeom S.-I."/>
            <person name="Kim Y.-M."/>
            <person name="Seo E."/>
            <person name="Kim K.-T."/>
            <person name="Kim M.-S."/>
            <person name="Lee J.M."/>
            <person name="Cheong K."/>
            <person name="Shin H.-S."/>
            <person name="Kim S.-B."/>
            <person name="Han K."/>
            <person name="Lee J."/>
            <person name="Park M."/>
            <person name="Lee H.-A."/>
            <person name="Lee H.-Y."/>
            <person name="Lee Y."/>
            <person name="Oh S."/>
            <person name="Lee J.H."/>
            <person name="Choi E."/>
            <person name="Choi E."/>
            <person name="Lee S.E."/>
            <person name="Jeon J."/>
            <person name="Kim H."/>
            <person name="Choi G."/>
            <person name="Song H."/>
            <person name="Lee J."/>
            <person name="Lee S.-C."/>
            <person name="Kwon J.-K."/>
            <person name="Lee H.-Y."/>
            <person name="Koo N."/>
            <person name="Hong Y."/>
            <person name="Kim R.W."/>
            <person name="Kang W.-H."/>
            <person name="Huh J.H."/>
            <person name="Kang B.-C."/>
            <person name="Yang T.-J."/>
            <person name="Lee Y.-H."/>
            <person name="Bennetzen J.L."/>
            <person name="Choi D."/>
        </authorList>
    </citation>
    <scope>NUCLEOTIDE SEQUENCE [LARGE SCALE GENOMIC DNA]</scope>
    <source>
        <strain evidence="3">cv. PBC81</strain>
    </source>
</reference>
<name>A0A2G2WL50_CAPBA</name>
<sequence>MSVLYHPGKANVVYDALYKLYMDSAAHVEDIMEKQDRDPSLVKYKELVRDQKIGVFFQRGYGVLHWQGRLCVPGVDDLRQRILTEAHSMHYSIHPGAMKLYHDLREIYWWSGMKRDIAEFVARCSTCQQVNIDHQKPSGSMQKVCHKHGVIHRDLKLENFLYANATENAQLKAIAFCLSIFFEPETEEGIVHTIVKRTIDFNIYPWARVSDKAKDLVKGMLDANPYNRFTVEEVLVEIFLSAVYSSDSAGVASMISSARGFSLSNWILFLDAFITSYIIVAGGSSIVRISSSLAFFTSSTIVGAVSSALGITSSSAFCTSSTLQQLSIHAALREVALLAFHLALITNPQEAYVFLTFASLLYHVNWNEGVKFSRRYSDAASIYAPEILDSQDSISDDELVERVTKLAVQLQNSLDILTDKDSLQEAMSRFPCSGLVVHSLASMLDKTLRPKLLTLLPCIFRYVCHLHIALAACGCITAMAKSMTLNVIGSLIENVVPIQSMTHSFATLMPLLPLAGGVPPSVSSEESTNRAEIVKLDGDDQAISTECLLSYSCSFLSVASVRFSSTTGTGSESSSLGSAFGTYASLAFRCSLASK</sequence>
<gene>
    <name evidence="2" type="ORF">CQW23_15123</name>
</gene>
<dbReference type="InterPro" id="IPR000719">
    <property type="entry name" value="Prot_kinase_dom"/>
</dbReference>
<feature type="domain" description="Protein kinase" evidence="1">
    <location>
        <begin position="14"/>
        <end position="240"/>
    </location>
</feature>
<dbReference type="AlphaFoldDB" id="A0A2G2WL50"/>
<dbReference type="PANTHER" id="PTHR43051:SF10">
    <property type="entry name" value="POLY A POLYMERASE HEAD DOMAIN-CONTAINING PROTEIN"/>
    <property type="match status" value="1"/>
</dbReference>